<proteinExistence type="predicted"/>
<evidence type="ECO:0000313" key="2">
    <source>
        <dbReference type="Proteomes" id="UP000664167"/>
    </source>
</evidence>
<dbReference type="AlphaFoldDB" id="A0A939F6K2"/>
<name>A0A939F6K2_9ACTN</name>
<sequence length="129" mass="13971">ASRLEPLQQSVREAQEAAASSPRQGVLALLDVALRFKIENRNLMSAAEDAGLSSPYQAGHYSWWHESLRGALAQVPGVHAPDFTAHALLAAIRADLVAYLIDDQKMAPDAMRSSLATYVDDVLGTREEA</sequence>
<dbReference type="EMBL" id="JAFLRJ010000118">
    <property type="protein sequence ID" value="MBO0512786.1"/>
    <property type="molecule type" value="Genomic_DNA"/>
</dbReference>
<reference evidence="1" key="1">
    <citation type="submission" date="2021-03" db="EMBL/GenBank/DDBJ databases">
        <title>Streptomyces poriferae sp. nov., a novel marine sponge-derived Actinobacteria species with anti-MRSA activity.</title>
        <authorList>
            <person name="Sandoval-Powers M."/>
            <person name="Kralova S."/>
            <person name="Nguyen G.-S."/>
            <person name="Fawwal D."/>
            <person name="Degnes K."/>
            <person name="Klinkenberg G."/>
            <person name="Sletta H."/>
            <person name="Wentzel A."/>
            <person name="Liles M.R."/>
        </authorList>
    </citation>
    <scope>NUCLEOTIDE SEQUENCE</scope>
    <source>
        <strain evidence="1">DSM 41794</strain>
    </source>
</reference>
<comment type="caution">
    <text evidence="1">The sequence shown here is derived from an EMBL/GenBank/DDBJ whole genome shotgun (WGS) entry which is preliminary data.</text>
</comment>
<organism evidence="1 2">
    <name type="scientific">Streptomyces beijiangensis</name>
    <dbReference type="NCBI Taxonomy" id="163361"/>
    <lineage>
        <taxon>Bacteria</taxon>
        <taxon>Bacillati</taxon>
        <taxon>Actinomycetota</taxon>
        <taxon>Actinomycetes</taxon>
        <taxon>Kitasatosporales</taxon>
        <taxon>Streptomycetaceae</taxon>
        <taxon>Streptomyces</taxon>
    </lineage>
</organism>
<keyword evidence="2" id="KW-1185">Reference proteome</keyword>
<evidence type="ECO:0000313" key="1">
    <source>
        <dbReference type="EMBL" id="MBO0512786.1"/>
    </source>
</evidence>
<feature type="non-terminal residue" evidence="1">
    <location>
        <position position="1"/>
    </location>
</feature>
<dbReference type="Proteomes" id="UP000664167">
    <property type="component" value="Unassembled WGS sequence"/>
</dbReference>
<accession>A0A939F6K2</accession>
<gene>
    <name evidence="1" type="ORF">J0695_13350</name>
</gene>
<protein>
    <submittedName>
        <fullName evidence="1">TetR/AcrR family transcriptional regulator</fullName>
    </submittedName>
</protein>